<proteinExistence type="predicted"/>
<gene>
    <name evidence="2" type="ORF">MNBD_CHLOROFLEXI01-3376</name>
</gene>
<organism evidence="2">
    <name type="scientific">hydrothermal vent metagenome</name>
    <dbReference type="NCBI Taxonomy" id="652676"/>
    <lineage>
        <taxon>unclassified sequences</taxon>
        <taxon>metagenomes</taxon>
        <taxon>ecological metagenomes</taxon>
    </lineage>
</organism>
<evidence type="ECO:0000256" key="1">
    <source>
        <dbReference type="SAM" id="Phobius"/>
    </source>
</evidence>
<feature type="transmembrane region" description="Helical" evidence="1">
    <location>
        <begin position="12"/>
        <end position="33"/>
    </location>
</feature>
<protein>
    <submittedName>
        <fullName evidence="2">Uncharacterized protein</fullName>
    </submittedName>
</protein>
<keyword evidence="1" id="KW-0812">Transmembrane</keyword>
<dbReference type="AlphaFoldDB" id="A0A3B0WDW5"/>
<feature type="transmembrane region" description="Helical" evidence="1">
    <location>
        <begin position="54"/>
        <end position="75"/>
    </location>
</feature>
<dbReference type="EMBL" id="UOEU01000952">
    <property type="protein sequence ID" value="VAW42766.1"/>
    <property type="molecule type" value="Genomic_DNA"/>
</dbReference>
<keyword evidence="1" id="KW-0472">Membrane</keyword>
<reference evidence="2" key="1">
    <citation type="submission" date="2018-06" db="EMBL/GenBank/DDBJ databases">
        <authorList>
            <person name="Zhirakovskaya E."/>
        </authorList>
    </citation>
    <scope>NUCLEOTIDE SEQUENCE</scope>
</reference>
<accession>A0A3B0WDW5</accession>
<sequence>MSLTLRELWTSAHGMIFGALFLLAFAGGLAGLYSMRPAYLTAEGLQERVKRVKLGTGLMAVVSWITVVTGTYLVYPWYRAKPPEGVTDLTLYPRSFLKADEALSGWHVFGMEWKEHVAWISPILATAVFYIVLKYGTQLAEDRQLRNMTMVIYILAFVSAAIAGLLGALITKIAPVV</sequence>
<evidence type="ECO:0000313" key="2">
    <source>
        <dbReference type="EMBL" id="VAW42766.1"/>
    </source>
</evidence>
<feature type="transmembrane region" description="Helical" evidence="1">
    <location>
        <begin position="148"/>
        <end position="170"/>
    </location>
</feature>
<name>A0A3B0WDW5_9ZZZZ</name>
<feature type="transmembrane region" description="Helical" evidence="1">
    <location>
        <begin position="116"/>
        <end position="136"/>
    </location>
</feature>
<keyword evidence="1" id="KW-1133">Transmembrane helix</keyword>